<evidence type="ECO:0000256" key="2">
    <source>
        <dbReference type="SAM" id="Phobius"/>
    </source>
</evidence>
<dbReference type="SUPFAM" id="SSF56801">
    <property type="entry name" value="Acetyl-CoA synthetase-like"/>
    <property type="match status" value="2"/>
</dbReference>
<keyword evidence="2" id="KW-1133">Transmembrane helix</keyword>
<dbReference type="PANTHER" id="PTHR22754:SF32">
    <property type="entry name" value="DISCO-INTERACTING PROTEIN 2"/>
    <property type="match status" value="1"/>
</dbReference>
<dbReference type="Gene3D" id="3.30.300.30">
    <property type="match status" value="1"/>
</dbReference>
<dbReference type="PANTHER" id="PTHR22754">
    <property type="entry name" value="DISCO-INTERACTING PROTEIN 2 DIP2 -RELATED"/>
    <property type="match status" value="1"/>
</dbReference>
<dbReference type="InterPro" id="IPR025110">
    <property type="entry name" value="AMP-bd_C"/>
</dbReference>
<dbReference type="InterPro" id="IPR045851">
    <property type="entry name" value="AMP-bd_C_sf"/>
</dbReference>
<dbReference type="Gene3D" id="3.40.50.12780">
    <property type="entry name" value="N-terminal domain of ligase-like"/>
    <property type="match status" value="1"/>
</dbReference>
<dbReference type="InterPro" id="IPR042099">
    <property type="entry name" value="ANL_N_sf"/>
</dbReference>
<keyword evidence="5" id="KW-1185">Reference proteome</keyword>
<comment type="caution">
    <text evidence="4">The sequence shown here is derived from an EMBL/GenBank/DDBJ whole genome shotgun (WGS) entry which is preliminary data.</text>
</comment>
<dbReference type="Proteomes" id="UP001158986">
    <property type="component" value="Unassembled WGS sequence"/>
</dbReference>
<feature type="region of interest" description="Disordered" evidence="1">
    <location>
        <begin position="362"/>
        <end position="387"/>
    </location>
</feature>
<dbReference type="EMBL" id="CAKLCB010000153">
    <property type="protein sequence ID" value="CAH0516142.1"/>
    <property type="molecule type" value="Genomic_DNA"/>
</dbReference>
<dbReference type="Pfam" id="PF23024">
    <property type="entry name" value="AMP-dom_DIP2-like"/>
    <property type="match status" value="1"/>
</dbReference>
<gene>
    <name evidence="4" type="ORF">PBS001_LOCUS2828</name>
</gene>
<proteinExistence type="predicted"/>
<keyword evidence="2" id="KW-0812">Transmembrane</keyword>
<feature type="compositionally biased region" description="Basic and acidic residues" evidence="1">
    <location>
        <begin position="376"/>
        <end position="387"/>
    </location>
</feature>
<feature type="transmembrane region" description="Helical" evidence="2">
    <location>
        <begin position="20"/>
        <end position="40"/>
    </location>
</feature>
<feature type="domain" description="AMP-binding enzyme C-terminal" evidence="3">
    <location>
        <begin position="196"/>
        <end position="301"/>
    </location>
</feature>
<protein>
    <recommendedName>
        <fullName evidence="3">AMP-binding enzyme C-terminal domain-containing protein</fullName>
    </recommendedName>
</protein>
<evidence type="ECO:0000313" key="5">
    <source>
        <dbReference type="Proteomes" id="UP001158986"/>
    </source>
</evidence>
<reference evidence="4 5" key="1">
    <citation type="submission" date="2021-11" db="EMBL/GenBank/DDBJ databases">
        <authorList>
            <person name="Islam A."/>
            <person name="Islam S."/>
            <person name="Flora M.S."/>
            <person name="Rahman M."/>
            <person name="Ziaur R.M."/>
            <person name="Epstein J.H."/>
            <person name="Hassan M."/>
            <person name="Klassen M."/>
            <person name="Woodard K."/>
            <person name="Webb A."/>
            <person name="Webby R.J."/>
            <person name="El Zowalaty M.E."/>
        </authorList>
    </citation>
    <scope>NUCLEOTIDE SEQUENCE [LARGE SCALE GENOMIC DNA]</scope>
    <source>
        <strain evidence="4">Pbs1</strain>
    </source>
</reference>
<evidence type="ECO:0000259" key="3">
    <source>
        <dbReference type="Pfam" id="PF23024"/>
    </source>
</evidence>
<name>A0ABN8CT34_9STRA</name>
<evidence type="ECO:0000256" key="1">
    <source>
        <dbReference type="SAM" id="MobiDB-lite"/>
    </source>
</evidence>
<evidence type="ECO:0000313" key="4">
    <source>
        <dbReference type="EMBL" id="CAH0516142.1"/>
    </source>
</evidence>
<accession>A0ABN8CT34</accession>
<sequence>MMTSLITNTIDNKLTFEELLIVTLLATTAFFLVALGGALYHKSKQKDEKVPVSQLHNKIEISAETVLTDLKRYAMSDAWRHKIVYTFLDDLGRETINLSFKEIDQAARKIVTVLQRDVVVRKGDKVILCYPPGLDFALAFGVVCMLELWAFQYRRDLGARAIGGYRVWNRSRYTEKMFNALTAGAKSSSNMARWTGRNVCPQDVETSVEHRHEYVRPGCTAAFSIENGDEEALVVVTEVRNGSSLQTLEVICREIIEIVLLEHHLKCEAIVLLRQKTVPKTTSGKIQRSAAKTHFLNGTLHEAFDQQSCLEKMFLGGKCKTPGDIPQILRGGLCLEWIRCRLLGCHRTWVNILASGDLIEGQGKEDQKGVGTDPECNDRGGDWHKSL</sequence>
<keyword evidence="2" id="KW-0472">Membrane</keyword>
<organism evidence="4 5">
    <name type="scientific">Peronospora belbahrii</name>
    <dbReference type="NCBI Taxonomy" id="622444"/>
    <lineage>
        <taxon>Eukaryota</taxon>
        <taxon>Sar</taxon>
        <taxon>Stramenopiles</taxon>
        <taxon>Oomycota</taxon>
        <taxon>Peronosporomycetes</taxon>
        <taxon>Peronosporales</taxon>
        <taxon>Peronosporaceae</taxon>
        <taxon>Peronospora</taxon>
    </lineage>
</organism>